<dbReference type="SUPFAM" id="SSF55811">
    <property type="entry name" value="Nudix"/>
    <property type="match status" value="1"/>
</dbReference>
<dbReference type="InterPro" id="IPR015797">
    <property type="entry name" value="NUDIX_hydrolase-like_dom_sf"/>
</dbReference>
<feature type="domain" description="Nudix hydrolase" evidence="3">
    <location>
        <begin position="1"/>
        <end position="123"/>
    </location>
</feature>
<organism evidence="4 5">
    <name type="scientific">Allocatelliglobosispora scoriae</name>
    <dbReference type="NCBI Taxonomy" id="643052"/>
    <lineage>
        <taxon>Bacteria</taxon>
        <taxon>Bacillati</taxon>
        <taxon>Actinomycetota</taxon>
        <taxon>Actinomycetes</taxon>
        <taxon>Micromonosporales</taxon>
        <taxon>Micromonosporaceae</taxon>
        <taxon>Allocatelliglobosispora</taxon>
    </lineage>
</organism>
<protein>
    <submittedName>
        <fullName evidence="4">8-oxo-dGTP pyrophosphatase MutT (NUDIX family)</fullName>
    </submittedName>
</protein>
<comment type="caution">
    <text evidence="4">The sequence shown here is derived from an EMBL/GenBank/DDBJ whole genome shotgun (WGS) entry which is preliminary data.</text>
</comment>
<dbReference type="EMBL" id="JACHMN010000002">
    <property type="protein sequence ID" value="MBB5868181.1"/>
    <property type="molecule type" value="Genomic_DNA"/>
</dbReference>
<dbReference type="Gene3D" id="3.90.79.10">
    <property type="entry name" value="Nucleoside Triphosphate Pyrophosphohydrolase"/>
    <property type="match status" value="1"/>
</dbReference>
<name>A0A841BMV9_9ACTN</name>
<evidence type="ECO:0000259" key="3">
    <source>
        <dbReference type="PROSITE" id="PS51462"/>
    </source>
</evidence>
<evidence type="ECO:0000256" key="2">
    <source>
        <dbReference type="ARBA" id="ARBA00022801"/>
    </source>
</evidence>
<dbReference type="InterPro" id="IPR000086">
    <property type="entry name" value="NUDIX_hydrolase_dom"/>
</dbReference>
<evidence type="ECO:0000313" key="4">
    <source>
        <dbReference type="EMBL" id="MBB5868181.1"/>
    </source>
</evidence>
<dbReference type="PANTHER" id="PTHR43736:SF1">
    <property type="entry name" value="DIHYDRONEOPTERIN TRIPHOSPHATE DIPHOSPHATASE"/>
    <property type="match status" value="1"/>
</dbReference>
<dbReference type="Pfam" id="PF00293">
    <property type="entry name" value="NUDIX"/>
    <property type="match status" value="1"/>
</dbReference>
<dbReference type="InterPro" id="IPR020476">
    <property type="entry name" value="Nudix_hydrolase"/>
</dbReference>
<gene>
    <name evidence="4" type="ORF">F4553_001560</name>
</gene>
<dbReference type="GO" id="GO:0016787">
    <property type="term" value="F:hydrolase activity"/>
    <property type="evidence" value="ECO:0007669"/>
    <property type="project" value="UniProtKB-KW"/>
</dbReference>
<proteinExistence type="inferred from homology"/>
<dbReference type="AlphaFoldDB" id="A0A841BMV9"/>
<dbReference type="Proteomes" id="UP000587527">
    <property type="component" value="Unassembled WGS sequence"/>
</dbReference>
<keyword evidence="5" id="KW-1185">Reference proteome</keyword>
<sequence length="159" mass="17185">MRALLVTPGGGVLLIRRTRPGVPAYWVLPGGGIEPGDASLEAAAIREVREETGAVPELDRLIHIADIGEHGRHAVFLGRIDYWSAEARTGPEFAIAANGLYDFDEFPLVPSTFTGRVVRPTLTSAFVAGALHTGGNLFELPDLRAHNRLRWGPRESLPA</sequence>
<keyword evidence="2" id="KW-0378">Hydrolase</keyword>
<dbReference type="PRINTS" id="PR00502">
    <property type="entry name" value="NUDIXFAMILY"/>
</dbReference>
<accession>A0A841BMV9</accession>
<dbReference type="PANTHER" id="PTHR43736">
    <property type="entry name" value="ADP-RIBOSE PYROPHOSPHATASE"/>
    <property type="match status" value="1"/>
</dbReference>
<dbReference type="PROSITE" id="PS51462">
    <property type="entry name" value="NUDIX"/>
    <property type="match status" value="1"/>
</dbReference>
<comment type="similarity">
    <text evidence="1">Belongs to the Nudix hydrolase family.</text>
</comment>
<reference evidence="4 5" key="1">
    <citation type="submission" date="2020-08" db="EMBL/GenBank/DDBJ databases">
        <title>Sequencing the genomes of 1000 actinobacteria strains.</title>
        <authorList>
            <person name="Klenk H.-P."/>
        </authorList>
    </citation>
    <scope>NUCLEOTIDE SEQUENCE [LARGE SCALE GENOMIC DNA]</scope>
    <source>
        <strain evidence="4 5">DSM 45362</strain>
    </source>
</reference>
<evidence type="ECO:0000256" key="1">
    <source>
        <dbReference type="ARBA" id="ARBA00005582"/>
    </source>
</evidence>
<evidence type="ECO:0000313" key="5">
    <source>
        <dbReference type="Proteomes" id="UP000587527"/>
    </source>
</evidence>